<dbReference type="RefSeq" id="XP_024780488.1">
    <property type="nucleotide sequence ID" value="XM_024921022.1"/>
</dbReference>
<keyword evidence="2" id="KW-1185">Reference proteome</keyword>
<accession>A0A2T4AUU7</accession>
<reference evidence="1 2" key="1">
    <citation type="submission" date="2016-07" db="EMBL/GenBank/DDBJ databases">
        <title>Multiple horizontal gene transfer events from other fungi enriched the ability of initially mycotrophic Trichoderma (Ascomycota) to feed on dead plant biomass.</title>
        <authorList>
            <consortium name="DOE Joint Genome Institute"/>
            <person name="Aerts A."/>
            <person name="Atanasova L."/>
            <person name="Chenthamara K."/>
            <person name="Zhang J."/>
            <person name="Grujic M."/>
            <person name="Henrissat B."/>
            <person name="Kuo A."/>
            <person name="Salamov A."/>
            <person name="Lipzen A."/>
            <person name="Labutti K."/>
            <person name="Barry K."/>
            <person name="Miao Y."/>
            <person name="Rahimi M.J."/>
            <person name="Shen Q."/>
            <person name="Grigoriev I.V."/>
            <person name="Kubicek C.P."/>
            <person name="Druzhinina I.S."/>
        </authorList>
    </citation>
    <scope>NUCLEOTIDE SEQUENCE [LARGE SCALE GENOMIC DNA]</scope>
    <source>
        <strain evidence="1 2">CBS 226.95</strain>
    </source>
</reference>
<name>A0A2T4AUU7_TRIHA</name>
<dbReference type="Proteomes" id="UP000241690">
    <property type="component" value="Unassembled WGS sequence"/>
</dbReference>
<gene>
    <name evidence="1" type="ORF">M431DRAFT_537864</name>
</gene>
<evidence type="ECO:0000313" key="1">
    <source>
        <dbReference type="EMBL" id="PTB60811.1"/>
    </source>
</evidence>
<organism evidence="1 2">
    <name type="scientific">Trichoderma harzianum CBS 226.95</name>
    <dbReference type="NCBI Taxonomy" id="983964"/>
    <lineage>
        <taxon>Eukaryota</taxon>
        <taxon>Fungi</taxon>
        <taxon>Dikarya</taxon>
        <taxon>Ascomycota</taxon>
        <taxon>Pezizomycotina</taxon>
        <taxon>Sordariomycetes</taxon>
        <taxon>Hypocreomycetidae</taxon>
        <taxon>Hypocreales</taxon>
        <taxon>Hypocreaceae</taxon>
        <taxon>Trichoderma</taxon>
    </lineage>
</organism>
<protein>
    <submittedName>
        <fullName evidence="1">Uncharacterized protein</fullName>
    </submittedName>
</protein>
<dbReference type="AlphaFoldDB" id="A0A2T4AUU7"/>
<dbReference type="GeneID" id="36629592"/>
<sequence>MARKVLHTTIHHQCAACSQLFRPGETLVALVYRNSSLDIYKNLLFTSISQDREQQRKRDLHSMFCRRSDCALCSSMRQPELVLPDAENDSSLLDAPPEVENVFCKKAHCRQCQIVEESISVHTDCFELFEKHCAIGDGENSPEQKNEKYRRLWLAGTRRYAWRKMQPLKFPSSTTLAFPQPEIISKLCGFQKIFLPEVVRLIQSYSKLHIIWRYCSAIQLAQELGSAKAEAAVIYDVPKILSWSRGSPPKVVQDKSLAGSFIRFTIDHRASTAGEIRASSCVFAVEPIEKLSDDKLKFELGLCRLQVPRKRQITIWSDPDPIHLMRFLPSEGLDQHNRFAAIRLDPEYCTGISLFINSHLVHEIHAHSKRHSTHLERFEYLRSMIGHEIVWIYIPLTAQDQITAIDIRKYVTEKERPHHFTVSTETGKFIAGCPQTREYQRNGPGTFSWEPAVGTLYEAGDTRRPLALIHHVPSSGSMEFIGTDADKQTETAEPNVQRQDWPLHRAFFSFASLEGVLDVHVFSDELRNLCKGILFEYENGSKRTVGQCRLGWDRVQSWRKPLSMFYDSASYQITDPAGVRDPVRHKSARVTFDSESDHVSEDGTLDKSFYPMRGCLNFWFLINDVEIEIVGS</sequence>
<proteinExistence type="predicted"/>
<evidence type="ECO:0000313" key="2">
    <source>
        <dbReference type="Proteomes" id="UP000241690"/>
    </source>
</evidence>
<dbReference type="STRING" id="983964.A0A2T4AUU7"/>
<dbReference type="EMBL" id="KZ679675">
    <property type="protein sequence ID" value="PTB60811.1"/>
    <property type="molecule type" value="Genomic_DNA"/>
</dbReference>